<evidence type="ECO:0000313" key="9">
    <source>
        <dbReference type="EMBL" id="KAF4682938.1"/>
    </source>
</evidence>
<dbReference type="InterPro" id="IPR013083">
    <property type="entry name" value="Znf_RING/FYVE/PHD"/>
</dbReference>
<evidence type="ECO:0000259" key="8">
    <source>
        <dbReference type="PROSITE" id="PS50103"/>
    </source>
</evidence>
<evidence type="ECO:0000256" key="6">
    <source>
        <dbReference type="SAM" id="MobiDB-lite"/>
    </source>
</evidence>
<dbReference type="EMBL" id="JABANP010000398">
    <property type="protein sequence ID" value="KAF4682938.1"/>
    <property type="molecule type" value="Genomic_DNA"/>
</dbReference>
<feature type="region of interest" description="Disordered" evidence="6">
    <location>
        <begin position="295"/>
        <end position="330"/>
    </location>
</feature>
<accession>A0A7J6NGH9</accession>
<feature type="domain" description="C3H1-type" evidence="8">
    <location>
        <begin position="229"/>
        <end position="256"/>
    </location>
</feature>
<feature type="domain" description="C3H1-type" evidence="8">
    <location>
        <begin position="264"/>
        <end position="291"/>
    </location>
</feature>
<sequence length="622" mass="67002">MGEGEVSVPGAFGTPMTSAPENAAGKYIWTEDDYRAFGDALANALVSISAPCSPVNRYSTPAAAAAAAESAVPEFPRLPRRSSMEDGDRAGSRGYLKGDGHVIPGIGENDYEPVLFDIPLNLPLGAAAAAAHDHSLMKSGTRPRMVAASAPVSPIHGMGPSSRRRKQHQSRHQLAMEDASELCEGTKVDVSKQLLKTRVCKLYLEGKCKYGKKCYFAHNADELREPPNLRKTTLCRLYAQGKCTLGENCKYAHGSKELRATEGIYKTVICNWWKQGHCQYGSRCRFAHGEQELCRSNSNSPAASRNTSPRRNGHQHHHHHPEHLPTSVNDEGLLATPLTSDVNDNQAAAATGAGRAGGGGGGGTRYSVDESDLQLVNGVISPARSRITRREIKQQQLQQQQQQEKDASPPSLLIPLVPTTDSHHANSQSSFSPDHANQQGLVDLGSIFLSSENNIDTSNKSIDNKNNTADLSSPRAQCGRNSLPLKEESANSVKHSGASFATAASSEFSPLPNNSDQHFLCEMCRSGVQMAADPENRKVFYPCGHGTVCAQCAEKVVMRRMVCPFCSSSVIHTLPVYIPIKTTLPSPRVRAKKNTTATTTTATEAAATAAAMRRVGLSRVEL</sequence>
<reference evidence="9 10" key="1">
    <citation type="submission" date="2020-04" db="EMBL/GenBank/DDBJ databases">
        <title>Perkinsus olseni comparative genomics.</title>
        <authorList>
            <person name="Bogema D.R."/>
        </authorList>
    </citation>
    <scope>NUCLEOTIDE SEQUENCE [LARGE SCALE GENOMIC DNA]</scope>
    <source>
        <strain evidence="9">00978-12</strain>
    </source>
</reference>
<dbReference type="InterPro" id="IPR036855">
    <property type="entry name" value="Znf_CCCH_sf"/>
</dbReference>
<feature type="zinc finger region" description="C3H1-type" evidence="5">
    <location>
        <begin position="264"/>
        <end position="291"/>
    </location>
</feature>
<dbReference type="PANTHER" id="PTHR12547">
    <property type="entry name" value="CCCH ZINC FINGER/TIS11-RELATED"/>
    <property type="match status" value="1"/>
</dbReference>
<feature type="region of interest" description="Disordered" evidence="6">
    <location>
        <begin position="455"/>
        <end position="490"/>
    </location>
</feature>
<dbReference type="SUPFAM" id="SSF57850">
    <property type="entry name" value="RING/U-box"/>
    <property type="match status" value="1"/>
</dbReference>
<keyword evidence="2" id="KW-0677">Repeat</keyword>
<dbReference type="SUPFAM" id="SSF90229">
    <property type="entry name" value="CCCH zinc finger"/>
    <property type="match status" value="3"/>
</dbReference>
<dbReference type="AlphaFoldDB" id="A0A7J6NGH9"/>
<evidence type="ECO:0008006" key="11">
    <source>
        <dbReference type="Google" id="ProtNLM"/>
    </source>
</evidence>
<feature type="zinc finger region" description="C3H1-type" evidence="5">
    <location>
        <begin position="194"/>
        <end position="221"/>
    </location>
</feature>
<dbReference type="GO" id="GO:0008270">
    <property type="term" value="F:zinc ion binding"/>
    <property type="evidence" value="ECO:0007669"/>
    <property type="project" value="UniProtKB-KW"/>
</dbReference>
<feature type="domain" description="C3H1-type" evidence="8">
    <location>
        <begin position="194"/>
        <end position="221"/>
    </location>
</feature>
<dbReference type="Gene3D" id="4.10.1000.10">
    <property type="entry name" value="Zinc finger, CCCH-type"/>
    <property type="match status" value="3"/>
</dbReference>
<dbReference type="InterPro" id="IPR000571">
    <property type="entry name" value="Znf_CCCH"/>
</dbReference>
<evidence type="ECO:0000256" key="3">
    <source>
        <dbReference type="ARBA" id="ARBA00022771"/>
    </source>
</evidence>
<feature type="compositionally biased region" description="Basic residues" evidence="6">
    <location>
        <begin position="311"/>
        <end position="321"/>
    </location>
</feature>
<dbReference type="PANTHER" id="PTHR12547:SF18">
    <property type="entry name" value="PROTEIN TIS11"/>
    <property type="match status" value="1"/>
</dbReference>
<feature type="compositionally biased region" description="Polar residues" evidence="6">
    <location>
        <begin position="455"/>
        <end position="475"/>
    </location>
</feature>
<name>A0A7J6NGH9_PEROL</name>
<keyword evidence="4 5" id="KW-0862">Zinc</keyword>
<feature type="region of interest" description="Disordered" evidence="6">
    <location>
        <begin position="151"/>
        <end position="170"/>
    </location>
</feature>
<evidence type="ECO:0000256" key="2">
    <source>
        <dbReference type="ARBA" id="ARBA00022737"/>
    </source>
</evidence>
<organism evidence="9 10">
    <name type="scientific">Perkinsus olseni</name>
    <name type="common">Perkinsus atlanticus</name>
    <dbReference type="NCBI Taxonomy" id="32597"/>
    <lineage>
        <taxon>Eukaryota</taxon>
        <taxon>Sar</taxon>
        <taxon>Alveolata</taxon>
        <taxon>Perkinsozoa</taxon>
        <taxon>Perkinsea</taxon>
        <taxon>Perkinsida</taxon>
        <taxon>Perkinsidae</taxon>
        <taxon>Perkinsus</taxon>
    </lineage>
</organism>
<dbReference type="Proteomes" id="UP000541610">
    <property type="component" value="Unassembled WGS sequence"/>
</dbReference>
<protein>
    <recommendedName>
        <fullName evidence="11">Cleavage and polyadenylation specificity factor subunit 4</fullName>
    </recommendedName>
</protein>
<dbReference type="Gene3D" id="3.30.40.10">
    <property type="entry name" value="Zinc/RING finger domain, C3HC4 (zinc finger)"/>
    <property type="match status" value="1"/>
</dbReference>
<evidence type="ECO:0000256" key="1">
    <source>
        <dbReference type="ARBA" id="ARBA00022723"/>
    </source>
</evidence>
<dbReference type="OrthoDB" id="415459at2759"/>
<evidence type="ECO:0000259" key="7">
    <source>
        <dbReference type="PROSITE" id="PS50089"/>
    </source>
</evidence>
<dbReference type="Pfam" id="PF18044">
    <property type="entry name" value="zf-CCCH_4"/>
    <property type="match status" value="1"/>
</dbReference>
<feature type="zinc finger region" description="C3H1-type" evidence="5">
    <location>
        <begin position="229"/>
        <end position="256"/>
    </location>
</feature>
<comment type="caution">
    <text evidence="9">The sequence shown here is derived from an EMBL/GenBank/DDBJ whole genome shotgun (WGS) entry which is preliminary data.</text>
</comment>
<feature type="domain" description="RING-type" evidence="7">
    <location>
        <begin position="521"/>
        <end position="567"/>
    </location>
</feature>
<proteinExistence type="predicted"/>
<evidence type="ECO:0000313" key="10">
    <source>
        <dbReference type="Proteomes" id="UP000541610"/>
    </source>
</evidence>
<keyword evidence="3 5" id="KW-0863">Zinc-finger</keyword>
<evidence type="ECO:0000256" key="5">
    <source>
        <dbReference type="PROSITE-ProRule" id="PRU00723"/>
    </source>
</evidence>
<dbReference type="GO" id="GO:0003729">
    <property type="term" value="F:mRNA binding"/>
    <property type="evidence" value="ECO:0007669"/>
    <property type="project" value="InterPro"/>
</dbReference>
<gene>
    <name evidence="9" type="ORF">FOZ60_009802</name>
</gene>
<feature type="compositionally biased region" description="Low complexity" evidence="6">
    <location>
        <begin position="295"/>
        <end position="309"/>
    </location>
</feature>
<evidence type="ECO:0000256" key="4">
    <source>
        <dbReference type="ARBA" id="ARBA00022833"/>
    </source>
</evidence>
<keyword evidence="1 5" id="KW-0479">Metal-binding</keyword>
<dbReference type="PROSITE" id="PS50089">
    <property type="entry name" value="ZF_RING_2"/>
    <property type="match status" value="1"/>
</dbReference>
<feature type="compositionally biased region" description="Polar residues" evidence="6">
    <location>
        <begin position="425"/>
        <end position="437"/>
    </location>
</feature>
<dbReference type="SMART" id="SM00356">
    <property type="entry name" value="ZnF_C3H1"/>
    <property type="match status" value="3"/>
</dbReference>
<dbReference type="InterPro" id="IPR001841">
    <property type="entry name" value="Znf_RING"/>
</dbReference>
<dbReference type="PROSITE" id="PS50103">
    <property type="entry name" value="ZF_C3H1"/>
    <property type="match status" value="3"/>
</dbReference>
<dbReference type="InterPro" id="IPR045877">
    <property type="entry name" value="ZFP36-like"/>
</dbReference>
<dbReference type="InterPro" id="IPR041367">
    <property type="entry name" value="Znf-CCCH_4"/>
</dbReference>
<dbReference type="Pfam" id="PF00642">
    <property type="entry name" value="zf-CCCH"/>
    <property type="match status" value="2"/>
</dbReference>
<feature type="region of interest" description="Disordered" evidence="6">
    <location>
        <begin position="390"/>
        <end position="437"/>
    </location>
</feature>